<evidence type="ECO:0000256" key="10">
    <source>
        <dbReference type="ARBA" id="ARBA00023157"/>
    </source>
</evidence>
<organism evidence="19 20">
    <name type="scientific">Erinaceus europaeus</name>
    <name type="common">Western European hedgehog</name>
    <dbReference type="NCBI Taxonomy" id="9365"/>
    <lineage>
        <taxon>Eukaryota</taxon>
        <taxon>Metazoa</taxon>
        <taxon>Chordata</taxon>
        <taxon>Craniata</taxon>
        <taxon>Vertebrata</taxon>
        <taxon>Euteleostomi</taxon>
        <taxon>Mammalia</taxon>
        <taxon>Eutheria</taxon>
        <taxon>Laurasiatheria</taxon>
        <taxon>Eulipotyphla</taxon>
        <taxon>Erinaceidae</taxon>
        <taxon>Erinaceinae</taxon>
        <taxon>Erinaceus</taxon>
    </lineage>
</organism>
<evidence type="ECO:0000256" key="7">
    <source>
        <dbReference type="ARBA" id="ARBA00022729"/>
    </source>
</evidence>
<dbReference type="InterPro" id="IPR017977">
    <property type="entry name" value="ZP_dom_CS"/>
</dbReference>
<dbReference type="SUPFAM" id="SSF57492">
    <property type="entry name" value="Trefoil"/>
    <property type="match status" value="1"/>
</dbReference>
<evidence type="ECO:0000256" key="12">
    <source>
        <dbReference type="ARBA" id="ARBA00023279"/>
    </source>
</evidence>
<evidence type="ECO:0000256" key="1">
    <source>
        <dbReference type="ARBA" id="ARBA00004251"/>
    </source>
</evidence>
<feature type="transmembrane region" description="Helical" evidence="16">
    <location>
        <begin position="541"/>
        <end position="564"/>
    </location>
</feature>
<dbReference type="GO" id="GO:0007339">
    <property type="term" value="P:binding of sperm to zona pellucida"/>
    <property type="evidence" value="ECO:0007669"/>
    <property type="project" value="TreeGrafter"/>
</dbReference>
<evidence type="ECO:0000256" key="3">
    <source>
        <dbReference type="ARBA" id="ARBA00022525"/>
    </source>
</evidence>
<feature type="compositionally biased region" description="Polar residues" evidence="15">
    <location>
        <begin position="497"/>
        <end position="510"/>
    </location>
</feature>
<reference evidence="20" key="1">
    <citation type="submission" date="2025-08" db="UniProtKB">
        <authorList>
            <consortium name="RefSeq"/>
        </authorList>
    </citation>
    <scope>IDENTIFICATION</scope>
</reference>
<dbReference type="PROSITE" id="PS00682">
    <property type="entry name" value="ZP_1"/>
    <property type="match status" value="1"/>
</dbReference>
<dbReference type="PANTHER" id="PTHR23343">
    <property type="entry name" value="ZONA PELLUCIDA SPERM-BINDING PROTEIN"/>
    <property type="match status" value="1"/>
</dbReference>
<evidence type="ECO:0000256" key="9">
    <source>
        <dbReference type="ARBA" id="ARBA00023136"/>
    </source>
</evidence>
<feature type="domain" description="P-type" evidence="18">
    <location>
        <begin position="174"/>
        <end position="213"/>
    </location>
</feature>
<dbReference type="PROSITE" id="PS51448">
    <property type="entry name" value="P_TREFOIL_2"/>
    <property type="match status" value="1"/>
</dbReference>
<keyword evidence="4" id="KW-0272">Extracellular matrix</keyword>
<dbReference type="InterPro" id="IPR048290">
    <property type="entry name" value="ZP_chr"/>
</dbReference>
<protein>
    <submittedName>
        <fullName evidence="20">Zona pellucida sperm-binding protein 1</fullName>
    </submittedName>
</protein>
<keyword evidence="11" id="KW-0325">Glycoprotein</keyword>
<dbReference type="InParanoid" id="A0A1S2ZI42"/>
<dbReference type="PRINTS" id="PR00023">
    <property type="entry name" value="ZPELLUCIDA"/>
</dbReference>
<dbReference type="SMART" id="SM00241">
    <property type="entry name" value="ZP"/>
    <property type="match status" value="1"/>
</dbReference>
<keyword evidence="6 16" id="KW-0812">Transmembrane</keyword>
<dbReference type="GO" id="GO:0035804">
    <property type="term" value="F:structural constituent of egg coat"/>
    <property type="evidence" value="ECO:0007669"/>
    <property type="project" value="TreeGrafter"/>
</dbReference>
<dbReference type="InterPro" id="IPR055355">
    <property type="entry name" value="ZP-C"/>
</dbReference>
<dbReference type="InterPro" id="IPR042235">
    <property type="entry name" value="ZP-C_dom"/>
</dbReference>
<dbReference type="InterPro" id="IPR001507">
    <property type="entry name" value="ZP_dom"/>
</dbReference>
<keyword evidence="9 16" id="KW-0472">Membrane</keyword>
<accession>A0A1S2ZI42</accession>
<dbReference type="FunCoup" id="A0A1S2ZI42">
    <property type="interactions" value="78"/>
</dbReference>
<evidence type="ECO:0000256" key="8">
    <source>
        <dbReference type="ARBA" id="ARBA00022989"/>
    </source>
</evidence>
<dbReference type="CTD" id="22917"/>
<dbReference type="OrthoDB" id="9907024at2759"/>
<feature type="region of interest" description="Disordered" evidence="15">
    <location>
        <begin position="123"/>
        <end position="158"/>
    </location>
</feature>
<dbReference type="GO" id="GO:0035805">
    <property type="term" value="C:egg coat"/>
    <property type="evidence" value="ECO:0007669"/>
    <property type="project" value="UniProtKB-SubCell"/>
</dbReference>
<evidence type="ECO:0000256" key="16">
    <source>
        <dbReference type="SAM" id="Phobius"/>
    </source>
</evidence>
<dbReference type="PROSITE" id="PS51034">
    <property type="entry name" value="ZP_2"/>
    <property type="match status" value="1"/>
</dbReference>
<dbReference type="InterPro" id="IPR051148">
    <property type="entry name" value="Zona_Pellucida_Domain_gp"/>
</dbReference>
<dbReference type="STRING" id="9365.ENSEEUP00000005736"/>
<dbReference type="CDD" id="cd00111">
    <property type="entry name" value="Trefoil"/>
    <property type="match status" value="1"/>
</dbReference>
<keyword evidence="2" id="KW-1003">Cell membrane</keyword>
<dbReference type="GO" id="GO:0032190">
    <property type="term" value="F:acrosin binding"/>
    <property type="evidence" value="ECO:0007669"/>
    <property type="project" value="TreeGrafter"/>
</dbReference>
<comment type="caution">
    <text evidence="14">Lacks conserved residue(s) required for the propagation of feature annotation.</text>
</comment>
<dbReference type="Pfam" id="PF23344">
    <property type="entry name" value="ZP-N"/>
    <property type="match status" value="1"/>
</dbReference>
<dbReference type="InterPro" id="IPR000519">
    <property type="entry name" value="P_trefoil_dom"/>
</dbReference>
<dbReference type="GeneID" id="103110484"/>
<dbReference type="GO" id="GO:0005886">
    <property type="term" value="C:plasma membrane"/>
    <property type="evidence" value="ECO:0007669"/>
    <property type="project" value="UniProtKB-SubCell"/>
</dbReference>
<evidence type="ECO:0000259" key="17">
    <source>
        <dbReference type="PROSITE" id="PS51034"/>
    </source>
</evidence>
<dbReference type="Gene3D" id="2.60.40.3210">
    <property type="entry name" value="Zona pellucida, ZP-N domain"/>
    <property type="match status" value="1"/>
</dbReference>
<dbReference type="InterPro" id="IPR054554">
    <property type="entry name" value="ZP1/4_Ig-like"/>
</dbReference>
<sequence>MQLVVFHPPGRTVRFKVMDEFGNRFEVNNCSSCFHWVTYKRKGPAVFSTEYKGCHVVKKKDSFHLTVSIEALLPSRRVERARDVTLICPKLRTPDHLTPITTTAPPSTSPAWTSQPSLGFTWPSTWDPEPNSSSASTSLGPEPTHPSPPPTPTLWGEPWKVDMPAHIGSQLTEEQCQVDSGHIPCLVGSSQQACQQVGCCYDNTSAVPCYYGNTVTAQCFRNGHVILVVSQVTALAHRVTLGNIRLASTSSSCSPTQKTGSFLLFHFPLTQCGTTLQAVGDQLIYENQLVSAMDIQKGPWGAVTRDGSFRLQVRCVFSTNHFLPIQASVSSPTLPGPVTQSGPLRLELRIARDETFSTYYEEQDYPVTKLLRQPLPVEVRLLQRTDPGLALVLHQCWATPSANPFQQPQWPLLVDGCPFGGDNYRTRMVAVDGAEVAFPSHHQRFTVATFALLDSSSQRALQGSVYFFCSASACTPSGNETCSISCSRSERRRRSSGGFNDTAGPQNIVSSPGPVGFKDSWGQEQTPGPTGATRSSTPKSLLWALLLLLAVAVLLGVGVCVGLVQASPRRPRKALRG</sequence>
<dbReference type="SMART" id="SM00018">
    <property type="entry name" value="PD"/>
    <property type="match status" value="1"/>
</dbReference>
<evidence type="ECO:0000313" key="20">
    <source>
        <dbReference type="RefSeq" id="XP_007519711.2"/>
    </source>
</evidence>
<keyword evidence="7" id="KW-0732">Signal</keyword>
<feature type="region of interest" description="Disordered" evidence="15">
    <location>
        <begin position="493"/>
        <end position="536"/>
    </location>
</feature>
<dbReference type="RefSeq" id="XP_007519711.2">
    <property type="nucleotide sequence ID" value="XM_007519649.2"/>
</dbReference>
<evidence type="ECO:0000256" key="14">
    <source>
        <dbReference type="PROSITE-ProRule" id="PRU00779"/>
    </source>
</evidence>
<keyword evidence="10" id="KW-1015">Disulfide bond</keyword>
<keyword evidence="5" id="KW-0165">Cleavage on pair of basic residues</keyword>
<keyword evidence="19" id="KW-1185">Reference proteome</keyword>
<dbReference type="Pfam" id="PF00100">
    <property type="entry name" value="Zona_pellucida"/>
    <property type="match status" value="1"/>
</dbReference>
<comment type="subcellular location">
    <subcellularLocation>
        <location evidence="1">Cell membrane</location>
        <topology evidence="1">Single-pass type I membrane protein</topology>
    </subcellularLocation>
    <subcellularLocation>
        <location evidence="13">Zona pellucida</location>
    </subcellularLocation>
</comment>
<feature type="domain" description="ZP" evidence="17">
    <location>
        <begin position="218"/>
        <end position="493"/>
    </location>
</feature>
<evidence type="ECO:0000256" key="6">
    <source>
        <dbReference type="ARBA" id="ARBA00022692"/>
    </source>
</evidence>
<dbReference type="PANTHER" id="PTHR23343:SF41">
    <property type="entry name" value="ZONA PELLUCIDA SPERM-BINDING PROTEIN 1"/>
    <property type="match status" value="1"/>
</dbReference>
<gene>
    <name evidence="20" type="primary">ZP1</name>
</gene>
<feature type="compositionally biased region" description="Pro residues" evidence="15">
    <location>
        <begin position="143"/>
        <end position="152"/>
    </location>
</feature>
<keyword evidence="3" id="KW-0964">Secreted</keyword>
<evidence type="ECO:0000256" key="11">
    <source>
        <dbReference type="ARBA" id="ARBA00023180"/>
    </source>
</evidence>
<dbReference type="Pfam" id="PF00088">
    <property type="entry name" value="Trefoil"/>
    <property type="match status" value="1"/>
</dbReference>
<evidence type="ECO:0000313" key="19">
    <source>
        <dbReference type="Proteomes" id="UP001652624"/>
    </source>
</evidence>
<proteinExistence type="predicted"/>
<evidence type="ECO:0000259" key="18">
    <source>
        <dbReference type="PROSITE" id="PS51448"/>
    </source>
</evidence>
<dbReference type="Proteomes" id="UP001652624">
    <property type="component" value="Chromosome 17"/>
</dbReference>
<dbReference type="eggNOG" id="ENOG502RYNN">
    <property type="taxonomic scope" value="Eukaryota"/>
</dbReference>
<evidence type="ECO:0000256" key="15">
    <source>
        <dbReference type="SAM" id="MobiDB-lite"/>
    </source>
</evidence>
<dbReference type="GO" id="GO:0060468">
    <property type="term" value="P:prevention of polyspermy"/>
    <property type="evidence" value="ECO:0007669"/>
    <property type="project" value="TreeGrafter"/>
</dbReference>
<evidence type="ECO:0000256" key="2">
    <source>
        <dbReference type="ARBA" id="ARBA00022475"/>
    </source>
</evidence>
<keyword evidence="8 16" id="KW-1133">Transmembrane helix</keyword>
<evidence type="ECO:0000256" key="13">
    <source>
        <dbReference type="ARBA" id="ARBA00024183"/>
    </source>
</evidence>
<name>A0A1S2ZI42_ERIEU</name>
<evidence type="ECO:0000256" key="5">
    <source>
        <dbReference type="ARBA" id="ARBA00022685"/>
    </source>
</evidence>
<dbReference type="InterPro" id="IPR044913">
    <property type="entry name" value="P_trefoil_dom_sf"/>
</dbReference>
<dbReference type="InterPro" id="IPR055356">
    <property type="entry name" value="ZP-N"/>
</dbReference>
<keyword evidence="12" id="KW-0278">Fertilization</keyword>
<dbReference type="Gene3D" id="2.60.40.4100">
    <property type="entry name" value="Zona pellucida, ZP-C domain"/>
    <property type="match status" value="1"/>
</dbReference>
<dbReference type="Pfam" id="PF22821">
    <property type="entry name" value="ZP1_ZP4_Ig-like"/>
    <property type="match status" value="1"/>
</dbReference>
<feature type="compositionally biased region" description="Polar residues" evidence="15">
    <location>
        <begin position="522"/>
        <end position="536"/>
    </location>
</feature>
<evidence type="ECO:0000256" key="4">
    <source>
        <dbReference type="ARBA" id="ARBA00022530"/>
    </source>
</evidence>